<organism evidence="2 3">
    <name type="scientific">Flagellimonas nanhaiensis</name>
    <dbReference type="NCBI Taxonomy" id="2292706"/>
    <lineage>
        <taxon>Bacteria</taxon>
        <taxon>Pseudomonadati</taxon>
        <taxon>Bacteroidota</taxon>
        <taxon>Flavobacteriia</taxon>
        <taxon>Flavobacteriales</taxon>
        <taxon>Flavobacteriaceae</taxon>
        <taxon>Flagellimonas</taxon>
    </lineage>
</organism>
<keyword evidence="1" id="KW-0732">Signal</keyword>
<feature type="chain" id="PRO_5016910247" evidence="1">
    <location>
        <begin position="25"/>
        <end position="161"/>
    </location>
</feature>
<dbReference type="InterPro" id="IPR039437">
    <property type="entry name" value="FrzH/put_lumazine-bd"/>
</dbReference>
<sequence length="161" mass="18255">MKKILTLSLSVLAFAQLSAQGPNADGYEQDKAAVKKVIETFFDGFHKQDSTIINGTVADHVVLQTTGRDKEGKTRFRNEEFQKFIQSITSIPDSVKFQEKLTSFSIQVDRTMANAWVGYEFWLNDEFSHCGINSFQLVNFDGDWKIIYLIDTRGRADCGVK</sequence>
<dbReference type="InterPro" id="IPR032710">
    <property type="entry name" value="NTF2-like_dom_sf"/>
</dbReference>
<reference evidence="2 3" key="1">
    <citation type="submission" date="2018-08" db="EMBL/GenBank/DDBJ databases">
        <title>Muricauda nanhaiensis sp. nov., isolated from seawater of the South China Sea.</title>
        <authorList>
            <person name="Dang Y."/>
        </authorList>
    </citation>
    <scope>NUCLEOTIDE SEQUENCE [LARGE SCALE GENOMIC DNA]</scope>
    <source>
        <strain evidence="2 3">SM1704</strain>
    </source>
</reference>
<dbReference type="RefSeq" id="WP_116183248.1">
    <property type="nucleotide sequence ID" value="NZ_QTJX01000001.1"/>
</dbReference>
<accession>A0A371JUA7</accession>
<feature type="signal peptide" evidence="1">
    <location>
        <begin position="1"/>
        <end position="24"/>
    </location>
</feature>
<dbReference type="OrthoDB" id="117186at2"/>
<evidence type="ECO:0000313" key="2">
    <source>
        <dbReference type="EMBL" id="RDY61366.1"/>
    </source>
</evidence>
<evidence type="ECO:0000256" key="1">
    <source>
        <dbReference type="SAM" id="SignalP"/>
    </source>
</evidence>
<keyword evidence="3" id="KW-1185">Reference proteome</keyword>
<dbReference type="Pfam" id="PF12893">
    <property type="entry name" value="Lumazine_bd_2"/>
    <property type="match status" value="1"/>
</dbReference>
<dbReference type="SUPFAM" id="SSF54427">
    <property type="entry name" value="NTF2-like"/>
    <property type="match status" value="1"/>
</dbReference>
<gene>
    <name evidence="2" type="ORF">DX873_04175</name>
</gene>
<evidence type="ECO:0000313" key="3">
    <source>
        <dbReference type="Proteomes" id="UP000261828"/>
    </source>
</evidence>
<protein>
    <submittedName>
        <fullName evidence="2">Nuclear transport factor 2 family protein</fullName>
    </submittedName>
</protein>
<proteinExistence type="predicted"/>
<dbReference type="AlphaFoldDB" id="A0A371JUA7"/>
<name>A0A371JUA7_9FLAO</name>
<dbReference type="EMBL" id="QTJX01000001">
    <property type="protein sequence ID" value="RDY61366.1"/>
    <property type="molecule type" value="Genomic_DNA"/>
</dbReference>
<dbReference type="Proteomes" id="UP000261828">
    <property type="component" value="Unassembled WGS sequence"/>
</dbReference>
<comment type="caution">
    <text evidence="2">The sequence shown here is derived from an EMBL/GenBank/DDBJ whole genome shotgun (WGS) entry which is preliminary data.</text>
</comment>
<dbReference type="Gene3D" id="3.10.450.50">
    <property type="match status" value="1"/>
</dbReference>